<evidence type="ECO:0000256" key="2">
    <source>
        <dbReference type="PIRSR" id="PIRSR613078-3"/>
    </source>
</evidence>
<sequence>MLLKEQTILISAHANTIRSLIAYLDEVPDDEVPHIHIPNSVPCTFKIDPTTGRALKQDFSSLSKSKGNWLLSAENQERLVEKLGIDSESFARSVFGAWDLNGDGVLDKEEVGNGLFRWKKDSNPAINALAGKLLEEFNISDMGSNGITLEQFQSSAIAASRKHNLPFFEGESLLSPNVVKGQIKA</sequence>
<dbReference type="AlphaFoldDB" id="A0A448ZEJ4"/>
<accession>A0A448ZEJ4</accession>
<dbReference type="CDD" id="cd07067">
    <property type="entry name" value="HP_PGM_like"/>
    <property type="match status" value="1"/>
</dbReference>
<dbReference type="Gene3D" id="3.40.50.1240">
    <property type="entry name" value="Phosphoglycerate mutase-like"/>
    <property type="match status" value="1"/>
</dbReference>
<dbReference type="Proteomes" id="UP000291116">
    <property type="component" value="Unassembled WGS sequence"/>
</dbReference>
<dbReference type="InterPro" id="IPR029033">
    <property type="entry name" value="His_PPase_superfam"/>
</dbReference>
<dbReference type="SUPFAM" id="SSF53254">
    <property type="entry name" value="Phosphoglycerate mutase-like"/>
    <property type="match status" value="1"/>
</dbReference>
<dbReference type="PROSITE" id="PS50222">
    <property type="entry name" value="EF_HAND_2"/>
    <property type="match status" value="1"/>
</dbReference>
<dbReference type="Gene3D" id="1.10.238.10">
    <property type="entry name" value="EF-hand"/>
    <property type="match status" value="1"/>
</dbReference>
<dbReference type="InterPro" id="IPR013078">
    <property type="entry name" value="His_Pase_superF_clade-1"/>
</dbReference>
<gene>
    <name evidence="4" type="ORF">PSNMU_V1.4_AUG-EV-PASAV3_0072750</name>
</gene>
<evidence type="ECO:0000259" key="3">
    <source>
        <dbReference type="PROSITE" id="PS50222"/>
    </source>
</evidence>
<feature type="domain" description="EF-hand" evidence="3">
    <location>
        <begin position="86"/>
        <end position="121"/>
    </location>
</feature>
<dbReference type="PROSITE" id="PS00018">
    <property type="entry name" value="EF_HAND_1"/>
    <property type="match status" value="1"/>
</dbReference>
<evidence type="ECO:0000313" key="4">
    <source>
        <dbReference type="EMBL" id="VEU40391.1"/>
    </source>
</evidence>
<dbReference type="InterPro" id="IPR002048">
    <property type="entry name" value="EF_hand_dom"/>
</dbReference>
<evidence type="ECO:0000256" key="1">
    <source>
        <dbReference type="ARBA" id="ARBA00022837"/>
    </source>
</evidence>
<dbReference type="OrthoDB" id="354304at2759"/>
<proteinExistence type="predicted"/>
<name>A0A448ZEJ4_9STRA</name>
<dbReference type="InterPro" id="IPR018247">
    <property type="entry name" value="EF_Hand_1_Ca_BS"/>
</dbReference>
<dbReference type="SUPFAM" id="SSF47473">
    <property type="entry name" value="EF-hand"/>
    <property type="match status" value="1"/>
</dbReference>
<keyword evidence="1" id="KW-0106">Calcium</keyword>
<organism evidence="4 5">
    <name type="scientific">Pseudo-nitzschia multistriata</name>
    <dbReference type="NCBI Taxonomy" id="183589"/>
    <lineage>
        <taxon>Eukaryota</taxon>
        <taxon>Sar</taxon>
        <taxon>Stramenopiles</taxon>
        <taxon>Ochrophyta</taxon>
        <taxon>Bacillariophyta</taxon>
        <taxon>Bacillariophyceae</taxon>
        <taxon>Bacillariophycidae</taxon>
        <taxon>Bacillariales</taxon>
        <taxon>Bacillariaceae</taxon>
        <taxon>Pseudo-nitzschia</taxon>
    </lineage>
</organism>
<dbReference type="InterPro" id="IPR011992">
    <property type="entry name" value="EF-hand-dom_pair"/>
</dbReference>
<keyword evidence="5" id="KW-1185">Reference proteome</keyword>
<dbReference type="GO" id="GO:0005509">
    <property type="term" value="F:calcium ion binding"/>
    <property type="evidence" value="ECO:0007669"/>
    <property type="project" value="InterPro"/>
</dbReference>
<evidence type="ECO:0000313" key="5">
    <source>
        <dbReference type="Proteomes" id="UP000291116"/>
    </source>
</evidence>
<dbReference type="EMBL" id="CAACVS010000279">
    <property type="protein sequence ID" value="VEU40391.1"/>
    <property type="molecule type" value="Genomic_DNA"/>
</dbReference>
<reference evidence="4 5" key="1">
    <citation type="submission" date="2019-01" db="EMBL/GenBank/DDBJ databases">
        <authorList>
            <person name="Ferrante I. M."/>
        </authorList>
    </citation>
    <scope>NUCLEOTIDE SEQUENCE [LARGE SCALE GENOMIC DNA]</scope>
    <source>
        <strain evidence="4 5">B856</strain>
    </source>
</reference>
<feature type="site" description="Transition state stabilizer" evidence="2">
    <location>
        <position position="13"/>
    </location>
</feature>
<protein>
    <recommendedName>
        <fullName evidence="3">EF-hand domain-containing protein</fullName>
    </recommendedName>
</protein>